<dbReference type="Proteomes" id="UP000824072">
    <property type="component" value="Unassembled WGS sequence"/>
</dbReference>
<dbReference type="SUPFAM" id="SSF54637">
    <property type="entry name" value="Thioesterase/thiol ester dehydrase-isomerase"/>
    <property type="match status" value="1"/>
</dbReference>
<comment type="similarity">
    <text evidence="1">Belongs to the thioester dehydratase family. FabZ subfamily.</text>
</comment>
<gene>
    <name evidence="3" type="primary">fabZ</name>
    <name evidence="3" type="ORF">IAB02_09675</name>
</gene>
<evidence type="ECO:0000313" key="3">
    <source>
        <dbReference type="EMBL" id="HIU34821.1"/>
    </source>
</evidence>
<dbReference type="InterPro" id="IPR013114">
    <property type="entry name" value="FabA_FabZ"/>
</dbReference>
<dbReference type="EMBL" id="DVMU01000205">
    <property type="protein sequence ID" value="HIU34821.1"/>
    <property type="molecule type" value="Genomic_DNA"/>
</dbReference>
<reference evidence="3" key="1">
    <citation type="submission" date="2020-10" db="EMBL/GenBank/DDBJ databases">
        <authorList>
            <person name="Gilroy R."/>
        </authorList>
    </citation>
    <scope>NUCLEOTIDE SEQUENCE</scope>
    <source>
        <strain evidence="3">ChiHcec3-11533</strain>
    </source>
</reference>
<dbReference type="InterPro" id="IPR029069">
    <property type="entry name" value="HotDog_dom_sf"/>
</dbReference>
<dbReference type="Gene3D" id="3.10.129.10">
    <property type="entry name" value="Hotdog Thioesterase"/>
    <property type="match status" value="1"/>
</dbReference>
<organism evidence="3 4">
    <name type="scientific">Candidatus Pullichristensenella excrementigallinarum</name>
    <dbReference type="NCBI Taxonomy" id="2840907"/>
    <lineage>
        <taxon>Bacteria</taxon>
        <taxon>Bacillati</taxon>
        <taxon>Bacillota</taxon>
        <taxon>Clostridia</taxon>
        <taxon>Candidatus Pullichristensenella</taxon>
    </lineage>
</organism>
<evidence type="ECO:0000256" key="2">
    <source>
        <dbReference type="ARBA" id="ARBA00023239"/>
    </source>
</evidence>
<sequence length="138" mass="15317">MNREELMEILPHRENMLLVDSAELLEDGTAQGTYRVRGDEFFLRGHFPGNPVVPGVILLEIMAQTACVLFQEQLKGSLALYAGVDKARFRGIVRPGDTLNLSATLLRSKLGLYVIRGEARVEDKLVASGELSFMLVKN</sequence>
<keyword evidence="2 3" id="KW-0456">Lyase</keyword>
<reference evidence="3" key="2">
    <citation type="journal article" date="2021" name="PeerJ">
        <title>Extensive microbial diversity within the chicken gut microbiome revealed by metagenomics and culture.</title>
        <authorList>
            <person name="Gilroy R."/>
            <person name="Ravi A."/>
            <person name="Getino M."/>
            <person name="Pursley I."/>
            <person name="Horton D.L."/>
            <person name="Alikhan N.F."/>
            <person name="Baker D."/>
            <person name="Gharbi K."/>
            <person name="Hall N."/>
            <person name="Watson M."/>
            <person name="Adriaenssens E.M."/>
            <person name="Foster-Nyarko E."/>
            <person name="Jarju S."/>
            <person name="Secka A."/>
            <person name="Antonio M."/>
            <person name="Oren A."/>
            <person name="Chaudhuri R.R."/>
            <person name="La Ragione R."/>
            <person name="Hildebrand F."/>
            <person name="Pallen M.J."/>
        </authorList>
    </citation>
    <scope>NUCLEOTIDE SEQUENCE</scope>
    <source>
        <strain evidence="3">ChiHcec3-11533</strain>
    </source>
</reference>
<comment type="caution">
    <text evidence="3">The sequence shown here is derived from an EMBL/GenBank/DDBJ whole genome shotgun (WGS) entry which is preliminary data.</text>
</comment>
<name>A0A9D1IDJ9_9FIRM</name>
<evidence type="ECO:0000256" key="1">
    <source>
        <dbReference type="ARBA" id="ARBA00009174"/>
    </source>
</evidence>
<dbReference type="AlphaFoldDB" id="A0A9D1IDJ9"/>
<dbReference type="PANTHER" id="PTHR30272:SF1">
    <property type="entry name" value="3-HYDROXYACYL-[ACYL-CARRIER-PROTEIN] DEHYDRATASE"/>
    <property type="match status" value="1"/>
</dbReference>
<dbReference type="EC" id="4.2.1.59" evidence="3"/>
<dbReference type="CDD" id="cd01288">
    <property type="entry name" value="FabZ"/>
    <property type="match status" value="1"/>
</dbReference>
<dbReference type="PANTHER" id="PTHR30272">
    <property type="entry name" value="3-HYDROXYACYL-[ACYL-CARRIER-PROTEIN] DEHYDRATASE"/>
    <property type="match status" value="1"/>
</dbReference>
<dbReference type="NCBIfam" id="NF000582">
    <property type="entry name" value="PRK00006.1"/>
    <property type="match status" value="1"/>
</dbReference>
<protein>
    <submittedName>
        <fullName evidence="3">3-hydroxyacyl-ACP dehydratase FabZ</fullName>
        <ecNumber evidence="3">4.2.1.59</ecNumber>
    </submittedName>
</protein>
<evidence type="ECO:0000313" key="4">
    <source>
        <dbReference type="Proteomes" id="UP000824072"/>
    </source>
</evidence>
<dbReference type="Pfam" id="PF07977">
    <property type="entry name" value="FabA"/>
    <property type="match status" value="1"/>
</dbReference>
<dbReference type="GO" id="GO:0019171">
    <property type="term" value="F:(3R)-hydroxyacyl-[acyl-carrier-protein] dehydratase activity"/>
    <property type="evidence" value="ECO:0007669"/>
    <property type="project" value="UniProtKB-EC"/>
</dbReference>
<proteinExistence type="inferred from homology"/>
<accession>A0A9D1IDJ9</accession>